<keyword evidence="2" id="KW-0736">Signalosome</keyword>
<evidence type="ECO:0000256" key="1">
    <source>
        <dbReference type="ARBA" id="ARBA00010893"/>
    </source>
</evidence>
<dbReference type="PANTHER" id="PTHR10540">
    <property type="entry name" value="EUKARYOTIC TRANSLATION INITIATION FACTOR 3 SUBUNIT F-RELATED"/>
    <property type="match status" value="1"/>
</dbReference>
<dbReference type="EMBL" id="CP034205">
    <property type="protein sequence ID" value="QBZ56229.1"/>
    <property type="molecule type" value="Genomic_DNA"/>
</dbReference>
<evidence type="ECO:0000313" key="5">
    <source>
        <dbReference type="Proteomes" id="UP000294847"/>
    </source>
</evidence>
<dbReference type="PANTHER" id="PTHR10540:SF8">
    <property type="entry name" value="COP9 SIGNALOSOME COMPLEX SUBUNIT 6"/>
    <property type="match status" value="1"/>
</dbReference>
<proteinExistence type="inferred from homology"/>
<keyword evidence="2" id="KW-0963">Cytoplasm</keyword>
<organism evidence="4 5">
    <name type="scientific">Pyricularia oryzae</name>
    <name type="common">Rice blast fungus</name>
    <name type="synonym">Magnaporthe oryzae</name>
    <dbReference type="NCBI Taxonomy" id="318829"/>
    <lineage>
        <taxon>Eukaryota</taxon>
        <taxon>Fungi</taxon>
        <taxon>Dikarya</taxon>
        <taxon>Ascomycota</taxon>
        <taxon>Pezizomycotina</taxon>
        <taxon>Sordariomycetes</taxon>
        <taxon>Sordariomycetidae</taxon>
        <taxon>Magnaporthales</taxon>
        <taxon>Pyriculariaceae</taxon>
        <taxon>Pyricularia</taxon>
    </lineage>
</organism>
<dbReference type="Pfam" id="PF01398">
    <property type="entry name" value="JAB"/>
    <property type="match status" value="1"/>
</dbReference>
<feature type="region of interest" description="Disordered" evidence="3">
    <location>
        <begin position="224"/>
        <end position="268"/>
    </location>
</feature>
<dbReference type="Gene3D" id="3.40.140.10">
    <property type="entry name" value="Cytidine Deaminase, domain 2"/>
    <property type="match status" value="1"/>
</dbReference>
<dbReference type="GO" id="GO:0008237">
    <property type="term" value="F:metallopeptidase activity"/>
    <property type="evidence" value="ECO:0007669"/>
    <property type="project" value="InterPro"/>
</dbReference>
<dbReference type="Pfam" id="PF13012">
    <property type="entry name" value="MitMem_reg"/>
    <property type="match status" value="1"/>
</dbReference>
<dbReference type="Proteomes" id="UP000294847">
    <property type="component" value="Chromosome 2"/>
</dbReference>
<dbReference type="InterPro" id="IPR033859">
    <property type="entry name" value="MPN_CSN6"/>
</dbReference>
<dbReference type="AlphaFoldDB" id="A0A4P7N1N3"/>
<dbReference type="PROSITE" id="PS50249">
    <property type="entry name" value="MPN"/>
    <property type="match status" value="1"/>
</dbReference>
<reference evidence="4 5" key="1">
    <citation type="journal article" date="2019" name="Mol. Biol. Evol.">
        <title>Blast fungal genomes show frequent chromosomal changes, gene gains and losses, and effector gene turnover.</title>
        <authorList>
            <person name="Gomez Luciano L.B."/>
            <person name="Jason Tsai I."/>
            <person name="Chuma I."/>
            <person name="Tosa Y."/>
            <person name="Chen Y.H."/>
            <person name="Li J.Y."/>
            <person name="Li M.Y."/>
            <person name="Jade Lu M.Y."/>
            <person name="Nakayashiki H."/>
            <person name="Li W.H."/>
        </authorList>
    </citation>
    <scope>NUCLEOTIDE SEQUENCE [LARGE SCALE GENOMIC DNA]</scope>
    <source>
        <strain evidence="4">MZ5-1-6</strain>
    </source>
</reference>
<dbReference type="GO" id="GO:0005737">
    <property type="term" value="C:cytoplasm"/>
    <property type="evidence" value="ECO:0007669"/>
    <property type="project" value="UniProtKB-SubCell"/>
</dbReference>
<name>A0A4P7N1N3_PYROR</name>
<dbReference type="InterPro" id="IPR000555">
    <property type="entry name" value="JAMM/MPN+_dom"/>
</dbReference>
<dbReference type="CDD" id="cd08063">
    <property type="entry name" value="MPN_CSN6"/>
    <property type="match status" value="1"/>
</dbReference>
<evidence type="ECO:0000256" key="3">
    <source>
        <dbReference type="SAM" id="MobiDB-lite"/>
    </source>
</evidence>
<comment type="function">
    <text evidence="2">Component of the COP9 signalosome complex (CSN), a complex involved in various cellular and developmental processes.</text>
</comment>
<dbReference type="GO" id="GO:0008180">
    <property type="term" value="C:COP9 signalosome"/>
    <property type="evidence" value="ECO:0007669"/>
    <property type="project" value="UniProtKB-UniRule"/>
</dbReference>
<keyword evidence="2" id="KW-0539">Nucleus</keyword>
<comment type="similarity">
    <text evidence="1 2">Belongs to the peptidase M67A family. CSN6 subfamily.</text>
</comment>
<gene>
    <name evidence="4" type="ORF">PoMZ_01135</name>
</gene>
<protein>
    <recommendedName>
        <fullName evidence="2">COP9 signalosome complex subunit 6</fullName>
    </recommendedName>
</protein>
<dbReference type="InterPro" id="IPR037518">
    <property type="entry name" value="MPN"/>
</dbReference>
<evidence type="ECO:0000313" key="4">
    <source>
        <dbReference type="EMBL" id="QBZ56229.1"/>
    </source>
</evidence>
<feature type="region of interest" description="Disordered" evidence="3">
    <location>
        <begin position="161"/>
        <end position="194"/>
    </location>
</feature>
<sequence length="421" mass="45918">MASEMETNPLISTQKSDSELHVGLHPLVLLTVSDYITRHTLRGQTCPIVGAILGQQNGTKITMEHAFECLTQSLPNGDLSLDQDWFTNRLDQMKLVHKDRNLDLVGWFTLLPRAGPDQRLLQLHNQILAVNESAALLALHPEDIAAAAGSKLPVTIYETVLESDDQRQNQSTGGDEEMKDSGNESAETSLKPRFRELPYSVETAEDEMISMAFVARGGANAGTATVVDDPANRKKSSVSSVQVDTKGKRRAVTKEEEEEETGAAEPVPLSREDEELVSTLTAKANAIKMLSARIQLITKYLEGLPPSYLSGDQSRSALEVSHQTSGTTSPSPVLLRSIQALVNRIPLLIPSSTEAFKQDMLSEANDVQIVSLLNDVLQSVNELRDVGKKFHVVELAKPRKGDNSSLLGIQQQMSTAGDIMS</sequence>
<evidence type="ECO:0000256" key="2">
    <source>
        <dbReference type="RuleBase" id="RU367006"/>
    </source>
</evidence>
<dbReference type="InterPro" id="IPR024969">
    <property type="entry name" value="EIF3F/CSN6-like_C"/>
</dbReference>
<accession>A0A4P7N1N3</accession>
<dbReference type="GO" id="GO:0000338">
    <property type="term" value="P:protein deneddylation"/>
    <property type="evidence" value="ECO:0007669"/>
    <property type="project" value="InterPro"/>
</dbReference>
<comment type="subcellular location">
    <subcellularLocation>
        <location evidence="2">Cytoplasm</location>
    </subcellularLocation>
    <subcellularLocation>
        <location evidence="2">Nucleus</location>
    </subcellularLocation>
</comment>